<protein>
    <submittedName>
        <fullName evidence="1">Glucose/arabinose dehydrogenase</fullName>
    </submittedName>
</protein>
<dbReference type="CDD" id="cd05819">
    <property type="entry name" value="NHL"/>
    <property type="match status" value="1"/>
</dbReference>
<dbReference type="Gene3D" id="2.120.10.30">
    <property type="entry name" value="TolB, C-terminal domain"/>
    <property type="match status" value="1"/>
</dbReference>
<dbReference type="EMBL" id="JAUSZT010000002">
    <property type="protein sequence ID" value="MDQ0995588.1"/>
    <property type="molecule type" value="Genomic_DNA"/>
</dbReference>
<dbReference type="SUPFAM" id="SSF101898">
    <property type="entry name" value="NHL repeat"/>
    <property type="match status" value="1"/>
</dbReference>
<comment type="caution">
    <text evidence="1">The sequence shown here is derived from an EMBL/GenBank/DDBJ whole genome shotgun (WGS) entry which is preliminary data.</text>
</comment>
<dbReference type="RefSeq" id="WP_307277082.1">
    <property type="nucleotide sequence ID" value="NZ_JAUSZT010000002.1"/>
</dbReference>
<keyword evidence="2" id="KW-1185">Reference proteome</keyword>
<evidence type="ECO:0000313" key="1">
    <source>
        <dbReference type="EMBL" id="MDQ0995588.1"/>
    </source>
</evidence>
<accession>A0ABU0S7B2</accession>
<dbReference type="PANTHER" id="PTHR40274">
    <property type="entry name" value="VIRGINIAMYCIN B LYASE"/>
    <property type="match status" value="1"/>
</dbReference>
<dbReference type="Gene3D" id="2.40.10.500">
    <property type="match status" value="1"/>
</dbReference>
<reference evidence="1 2" key="1">
    <citation type="submission" date="2023-07" db="EMBL/GenBank/DDBJ databases">
        <title>Comparative genomics of wheat-associated soil bacteria to identify genetic determinants of phenazine resistance.</title>
        <authorList>
            <person name="Mouncey N."/>
        </authorList>
    </citation>
    <scope>NUCLEOTIDE SEQUENCE [LARGE SCALE GENOMIC DNA]</scope>
    <source>
        <strain evidence="1 2">W4I11</strain>
    </source>
</reference>
<name>A0ABU0S7B2_9HYPH</name>
<organism evidence="1 2">
    <name type="scientific">Phyllobacterium ifriqiyense</name>
    <dbReference type="NCBI Taxonomy" id="314238"/>
    <lineage>
        <taxon>Bacteria</taxon>
        <taxon>Pseudomonadati</taxon>
        <taxon>Pseudomonadota</taxon>
        <taxon>Alphaproteobacteria</taxon>
        <taxon>Hyphomicrobiales</taxon>
        <taxon>Phyllobacteriaceae</taxon>
        <taxon>Phyllobacterium</taxon>
    </lineage>
</organism>
<sequence>MMKLIRPSVIGYLAPLAIVVLLLQITATSAYANKAAPVKLWKGFSSPVGMAFDDTGNLFVAEWGAGRVSRVDPAGNRTIFADGISGPSGLTIAPDGFIYVASYSGNEIYRFTPAGERSTYVAGLATPAGIGFDRSGQLLIANRRTNQILAVNDDGRLEPIIEGLRTPVGAVQTPDGGYVVSNIDGDITLVRPDGSRIQTGKALGAPGPGVAMTKTGRVFVVDYGGTTIQEISPEGKLRVVADGLRSPVGLVVAPDGTSLLTATWGDGAIYRIPILNQ</sequence>
<gene>
    <name evidence="1" type="ORF">QFZ34_000765</name>
</gene>
<dbReference type="Proteomes" id="UP001237780">
    <property type="component" value="Unassembled WGS sequence"/>
</dbReference>
<proteinExistence type="predicted"/>
<evidence type="ECO:0000313" key="2">
    <source>
        <dbReference type="Proteomes" id="UP001237780"/>
    </source>
</evidence>
<dbReference type="InterPro" id="IPR011042">
    <property type="entry name" value="6-blade_b-propeller_TolB-like"/>
</dbReference>
<dbReference type="InterPro" id="IPR051344">
    <property type="entry name" value="Vgb"/>
</dbReference>
<dbReference type="PANTHER" id="PTHR40274:SF3">
    <property type="entry name" value="VIRGINIAMYCIN B LYASE"/>
    <property type="match status" value="1"/>
</dbReference>